<dbReference type="Pfam" id="PF01527">
    <property type="entry name" value="HTH_Tnp_1"/>
    <property type="match status" value="1"/>
</dbReference>
<gene>
    <name evidence="3" type="ORF">ITX56_07655</name>
</gene>
<keyword evidence="2" id="KW-1133">Transmembrane helix</keyword>
<protein>
    <submittedName>
        <fullName evidence="3">Transposase</fullName>
    </submittedName>
</protein>
<sequence length="153" mass="17401">MSRKRFKEEQIADFLRQAKEGMPDKALCEQYGFSITTLRRWKELHDGAIRNKLKKMESIAAVVYLAIIATSVLLAIVFDKVVGVLFIFLMLGYCVYYIVQFRKVSGLFISGDNVFLSRRGLGASNAFYLFSWIFVILFTLFIISSAAVGVFRG</sequence>
<comment type="caution">
    <text evidence="3">The sequence shown here is derived from an EMBL/GenBank/DDBJ whole genome shotgun (WGS) entry which is preliminary data.</text>
</comment>
<dbReference type="SUPFAM" id="SSF46689">
    <property type="entry name" value="Homeodomain-like"/>
    <property type="match status" value="1"/>
</dbReference>
<keyword evidence="2" id="KW-0812">Transmembrane</keyword>
<keyword evidence="4" id="KW-1185">Reference proteome</keyword>
<dbReference type="InterPro" id="IPR009057">
    <property type="entry name" value="Homeodomain-like_sf"/>
</dbReference>
<dbReference type="PANTHER" id="PTHR33609:SF1">
    <property type="entry name" value="TRANSPOSASE"/>
    <property type="match status" value="1"/>
</dbReference>
<keyword evidence="2" id="KW-0472">Membrane</keyword>
<evidence type="ECO:0000256" key="2">
    <source>
        <dbReference type="SAM" id="Phobius"/>
    </source>
</evidence>
<dbReference type="EMBL" id="JADMNK010000002">
    <property type="protein sequence ID" value="MBZ0057694.1"/>
    <property type="molecule type" value="Genomic_DNA"/>
</dbReference>
<feature type="transmembrane region" description="Helical" evidence="2">
    <location>
        <begin position="126"/>
        <end position="151"/>
    </location>
</feature>
<reference evidence="3 4" key="1">
    <citation type="submission" date="2020-11" db="EMBL/GenBank/DDBJ databases">
        <title>Draft Genome of Enterobacter sp. strain EMC7.</title>
        <authorList>
            <person name="Barman P."/>
            <person name="Sinha S."/>
            <person name="Sen S."/>
            <person name="Chakraborty R."/>
        </authorList>
    </citation>
    <scope>NUCLEOTIDE SEQUENCE [LARGE SCALE GENOMIC DNA]</scope>
    <source>
        <strain evidence="3 4">EMC7</strain>
    </source>
</reference>
<accession>A0ABS7RW98</accession>
<dbReference type="InterPro" id="IPR002514">
    <property type="entry name" value="Transposase_8"/>
</dbReference>
<organism evidence="3 4">
    <name type="scientific">Leclercia barmai</name>
    <dbReference type="NCBI Taxonomy" id="2785629"/>
    <lineage>
        <taxon>Bacteria</taxon>
        <taxon>Pseudomonadati</taxon>
        <taxon>Pseudomonadota</taxon>
        <taxon>Gammaproteobacteria</taxon>
        <taxon>Enterobacterales</taxon>
        <taxon>Enterobacteriaceae</taxon>
        <taxon>Leclercia</taxon>
    </lineage>
</organism>
<dbReference type="Proteomes" id="UP000706580">
    <property type="component" value="Unassembled WGS sequence"/>
</dbReference>
<dbReference type="RefSeq" id="WP_139564714.1">
    <property type="nucleotide sequence ID" value="NZ_JADMNK010000002.1"/>
</dbReference>
<name>A0ABS7RW98_9ENTR</name>
<comment type="similarity">
    <text evidence="1">Belongs to the transposase 8 family.</text>
</comment>
<evidence type="ECO:0000256" key="1">
    <source>
        <dbReference type="ARBA" id="ARBA00009964"/>
    </source>
</evidence>
<evidence type="ECO:0000313" key="4">
    <source>
        <dbReference type="Proteomes" id="UP000706580"/>
    </source>
</evidence>
<dbReference type="InterPro" id="IPR052546">
    <property type="entry name" value="Transposase_8_domain"/>
</dbReference>
<dbReference type="PANTHER" id="PTHR33609">
    <property type="entry name" value="LOW CALCIUM RESPONSE LOCUS PROTEIN S"/>
    <property type="match status" value="1"/>
</dbReference>
<evidence type="ECO:0000313" key="3">
    <source>
        <dbReference type="EMBL" id="MBZ0057694.1"/>
    </source>
</evidence>
<feature type="transmembrane region" description="Helical" evidence="2">
    <location>
        <begin position="82"/>
        <end position="99"/>
    </location>
</feature>
<proteinExistence type="inferred from homology"/>
<feature type="transmembrane region" description="Helical" evidence="2">
    <location>
        <begin position="59"/>
        <end position="76"/>
    </location>
</feature>